<feature type="non-terminal residue" evidence="1">
    <location>
        <position position="1"/>
    </location>
</feature>
<gene>
    <name evidence="1" type="ORF">MONAX_5E004811</name>
</gene>
<feature type="non-terminal residue" evidence="1">
    <location>
        <position position="54"/>
    </location>
</feature>
<comment type="caution">
    <text evidence="1">The sequence shown here is derived from an EMBL/GenBank/DDBJ whole genome shotgun (WGS) entry which is preliminary data.</text>
</comment>
<proteinExistence type="predicted"/>
<sequence>NGRLKEEQNWHIKNLLKELSEDKSDRLPVVTREDVEEAMKEKWKFERDQEKNLR</sequence>
<name>A0A5E4CKY3_MARMO</name>
<evidence type="ECO:0000313" key="2">
    <source>
        <dbReference type="Proteomes" id="UP000335636"/>
    </source>
</evidence>
<reference evidence="1" key="1">
    <citation type="submission" date="2019-04" db="EMBL/GenBank/DDBJ databases">
        <authorList>
            <person name="Alioto T."/>
            <person name="Alioto T."/>
        </authorList>
    </citation>
    <scope>NUCLEOTIDE SEQUENCE [LARGE SCALE GENOMIC DNA]</scope>
</reference>
<dbReference type="EMBL" id="CABDUW010001481">
    <property type="protein sequence ID" value="VTJ81960.1"/>
    <property type="molecule type" value="Genomic_DNA"/>
</dbReference>
<dbReference type="AlphaFoldDB" id="A0A5E4CKY3"/>
<evidence type="ECO:0000313" key="1">
    <source>
        <dbReference type="EMBL" id="VTJ81960.1"/>
    </source>
</evidence>
<dbReference type="InterPro" id="IPR026702">
    <property type="entry name" value="CCDC83"/>
</dbReference>
<organism evidence="1 2">
    <name type="scientific">Marmota monax</name>
    <name type="common">Woodchuck</name>
    <dbReference type="NCBI Taxonomy" id="9995"/>
    <lineage>
        <taxon>Eukaryota</taxon>
        <taxon>Metazoa</taxon>
        <taxon>Chordata</taxon>
        <taxon>Craniata</taxon>
        <taxon>Vertebrata</taxon>
        <taxon>Euteleostomi</taxon>
        <taxon>Mammalia</taxon>
        <taxon>Eutheria</taxon>
        <taxon>Euarchontoglires</taxon>
        <taxon>Glires</taxon>
        <taxon>Rodentia</taxon>
        <taxon>Sciuromorpha</taxon>
        <taxon>Sciuridae</taxon>
        <taxon>Xerinae</taxon>
        <taxon>Marmotini</taxon>
        <taxon>Marmota</taxon>
    </lineage>
</organism>
<protein>
    <submittedName>
        <fullName evidence="1">Uncharacterized protein</fullName>
    </submittedName>
</protein>
<dbReference type="PANTHER" id="PTHR21468">
    <property type="entry name" value="HSD9"/>
    <property type="match status" value="1"/>
</dbReference>
<dbReference type="Proteomes" id="UP000335636">
    <property type="component" value="Unassembled WGS sequence"/>
</dbReference>
<keyword evidence="2" id="KW-1185">Reference proteome</keyword>
<dbReference type="PANTHER" id="PTHR21468:SF1">
    <property type="entry name" value="COILED-COIL DOMAIN-CONTAINING PROTEIN 83"/>
    <property type="match status" value="1"/>
</dbReference>
<accession>A0A5E4CKY3</accession>